<evidence type="ECO:0000259" key="1">
    <source>
        <dbReference type="Pfam" id="PF12802"/>
    </source>
</evidence>
<sequence>MSKHWTFLSHHAHVLLALTENPSLTIEELARIAGLTTRSIVNVLKDLEDGGYLEKSKEGRNNRYAINLSAELRHSTSGGHTVGELIKALGSIGR</sequence>
<dbReference type="Gene3D" id="1.10.10.10">
    <property type="entry name" value="Winged helix-like DNA-binding domain superfamily/Winged helix DNA-binding domain"/>
    <property type="match status" value="1"/>
</dbReference>
<gene>
    <name evidence="2" type="ORF">UFOPK1503_01128</name>
</gene>
<dbReference type="SUPFAM" id="SSF46785">
    <property type="entry name" value="Winged helix' DNA-binding domain"/>
    <property type="match status" value="1"/>
</dbReference>
<organism evidence="2">
    <name type="scientific">freshwater metagenome</name>
    <dbReference type="NCBI Taxonomy" id="449393"/>
    <lineage>
        <taxon>unclassified sequences</taxon>
        <taxon>metagenomes</taxon>
        <taxon>ecological metagenomes</taxon>
    </lineage>
</organism>
<protein>
    <submittedName>
        <fullName evidence="2">Unannotated protein</fullName>
    </submittedName>
</protein>
<dbReference type="AlphaFoldDB" id="A0A6J6CPP5"/>
<dbReference type="InterPro" id="IPR000835">
    <property type="entry name" value="HTH_MarR-typ"/>
</dbReference>
<dbReference type="InterPro" id="IPR011991">
    <property type="entry name" value="ArsR-like_HTH"/>
</dbReference>
<dbReference type="CDD" id="cd00090">
    <property type="entry name" value="HTH_ARSR"/>
    <property type="match status" value="1"/>
</dbReference>
<dbReference type="InterPro" id="IPR036390">
    <property type="entry name" value="WH_DNA-bd_sf"/>
</dbReference>
<evidence type="ECO:0000313" key="2">
    <source>
        <dbReference type="EMBL" id="CAB4552123.1"/>
    </source>
</evidence>
<dbReference type="Pfam" id="PF12802">
    <property type="entry name" value="MarR_2"/>
    <property type="match status" value="1"/>
</dbReference>
<dbReference type="EMBL" id="CAEZST010000030">
    <property type="protein sequence ID" value="CAB4552123.1"/>
    <property type="molecule type" value="Genomic_DNA"/>
</dbReference>
<accession>A0A6J6CPP5</accession>
<dbReference type="InterPro" id="IPR036388">
    <property type="entry name" value="WH-like_DNA-bd_sf"/>
</dbReference>
<feature type="domain" description="HTH marR-type" evidence="1">
    <location>
        <begin position="11"/>
        <end position="59"/>
    </location>
</feature>
<name>A0A6J6CPP5_9ZZZZ</name>
<reference evidence="2" key="1">
    <citation type="submission" date="2020-05" db="EMBL/GenBank/DDBJ databases">
        <authorList>
            <person name="Chiriac C."/>
            <person name="Salcher M."/>
            <person name="Ghai R."/>
            <person name="Kavagutti S V."/>
        </authorList>
    </citation>
    <scope>NUCLEOTIDE SEQUENCE</scope>
</reference>
<proteinExistence type="predicted"/>
<dbReference type="GO" id="GO:0003700">
    <property type="term" value="F:DNA-binding transcription factor activity"/>
    <property type="evidence" value="ECO:0007669"/>
    <property type="project" value="InterPro"/>
</dbReference>